<dbReference type="InterPro" id="IPR012337">
    <property type="entry name" value="RNaseH-like_sf"/>
</dbReference>
<feature type="domain" description="Integrase catalytic" evidence="2">
    <location>
        <begin position="51"/>
        <end position="214"/>
    </location>
</feature>
<dbReference type="InterPro" id="IPR036397">
    <property type="entry name" value="RNaseH_sf"/>
</dbReference>
<sequence length="821" mass="92972">MHPGNTKMYQDLKRVYWWRNMKREVAEFVSRCLVCQQVKAPRQKPAGLLQPLSIPEWKWENVSMDFITGLPRTLRGFTVIWVVVDRLTKSAHFVPGKSTYTASKWAQLYMSEIVRLHGVPVSIVSDRDARFTSKFWKRLQTAMGTRLDFSTAFHPQTDGQTERLNQVLEDMLRACALEFPGSWDSHLHLMEFAYNNSHQATIGMAPFEALYGKCCRSPVCWGEVGEQRLMGPELVQSTNEAIQKIRSRMHTAQSRQKSYADVRRKDLEFEVGDKVFLKVAPMRGVLRFERRGKLSPRFVGPFEILERIGSVAYRLALPPSLSTVHDVFHVSMLRKYVPDPSHVVDYGPLEIDENLSYTEQPVEVLAREVKTLRNKEIPLVKVLWRNHRVEEATWEREDDMRSPIPPFSSISPPFPTAPASPPSSPSSESHRSSLRLPRPSISERPLDLTHPDAAVCPSFHRVRRRPVTLRRVEAEPVVGLLQAAKHSVVERRRVINGVRIGNAYSNCGCSCLNLYYLTGKAYGGACALRICASFGSTRLICASFGSTRLMCASFGSTRLMCASFGSTRLICAFYGTTRLLYRVRAQLGTDRREAGRMREGHMDTSGFLLLPLCILSEYLGSLVVVREMPPRRGAHRGGRGGRGRGAGRVQPEVQPVAQATDPAAPVTHADLAAMEQRKYNPTTFDGSLEDPTKAQLWLSSLETIFRYMKCLEDQKVQCAVFMLTDRGTAWWETTERMLGGDVSQITWQQFKESFYAKFLSASLRDAKRQEFLNLEQGDMTVEQYDAEFGMLSHFAPKMIAIEAARSDKFVRGLRLDIQGLV</sequence>
<dbReference type="Gene3D" id="1.10.340.70">
    <property type="match status" value="1"/>
</dbReference>
<feature type="compositionally biased region" description="Pro residues" evidence="1">
    <location>
        <begin position="412"/>
        <end position="424"/>
    </location>
</feature>
<dbReference type="PANTHER" id="PTHR45835">
    <property type="entry name" value="YALI0A06105P"/>
    <property type="match status" value="1"/>
</dbReference>
<proteinExistence type="predicted"/>
<dbReference type="PROSITE" id="PS50994">
    <property type="entry name" value="INTEGRASE"/>
    <property type="match status" value="1"/>
</dbReference>
<dbReference type="InterPro" id="IPR041588">
    <property type="entry name" value="Integrase_H2C2"/>
</dbReference>
<feature type="compositionally biased region" description="Low complexity" evidence="1">
    <location>
        <begin position="434"/>
        <end position="443"/>
    </location>
</feature>
<dbReference type="SUPFAM" id="SSF53098">
    <property type="entry name" value="Ribonuclease H-like"/>
    <property type="match status" value="1"/>
</dbReference>
<comment type="caution">
    <text evidence="3">The sequence shown here is derived from an EMBL/GenBank/DDBJ whole genome shotgun (WGS) entry which is preliminary data.</text>
</comment>
<dbReference type="Pfam" id="PF17921">
    <property type="entry name" value="Integrase_H2C2"/>
    <property type="match status" value="1"/>
</dbReference>
<dbReference type="GO" id="GO:0015074">
    <property type="term" value="P:DNA integration"/>
    <property type="evidence" value="ECO:0007669"/>
    <property type="project" value="InterPro"/>
</dbReference>
<dbReference type="PANTHER" id="PTHR45835:SF99">
    <property type="entry name" value="CHROMO DOMAIN-CONTAINING PROTEIN-RELATED"/>
    <property type="match status" value="1"/>
</dbReference>
<dbReference type="Pfam" id="PF24626">
    <property type="entry name" value="SH3_Tf2-1"/>
    <property type="match status" value="1"/>
</dbReference>
<dbReference type="Pfam" id="PF03732">
    <property type="entry name" value="Retrotrans_gag"/>
    <property type="match status" value="1"/>
</dbReference>
<dbReference type="OrthoDB" id="2013610at2759"/>
<feature type="region of interest" description="Disordered" evidence="1">
    <location>
        <begin position="394"/>
        <end position="446"/>
    </location>
</feature>
<accession>A0A5A7URG5</accession>
<evidence type="ECO:0000259" key="2">
    <source>
        <dbReference type="PROSITE" id="PS50994"/>
    </source>
</evidence>
<evidence type="ECO:0000313" key="4">
    <source>
        <dbReference type="Proteomes" id="UP000321393"/>
    </source>
</evidence>
<evidence type="ECO:0000313" key="3">
    <source>
        <dbReference type="EMBL" id="KAA0058463.1"/>
    </source>
</evidence>
<dbReference type="AlphaFoldDB" id="A0A5A7URG5"/>
<reference evidence="3 4" key="1">
    <citation type="submission" date="2019-08" db="EMBL/GenBank/DDBJ databases">
        <title>Draft genome sequences of two oriental melons (Cucumis melo L. var makuwa).</title>
        <authorList>
            <person name="Kwon S.-Y."/>
        </authorList>
    </citation>
    <scope>NUCLEOTIDE SEQUENCE [LARGE SCALE GENOMIC DNA]</scope>
    <source>
        <strain evidence="4">cv. SW 3</strain>
        <tissue evidence="3">Leaf</tissue>
    </source>
</reference>
<evidence type="ECO:0000256" key="1">
    <source>
        <dbReference type="SAM" id="MobiDB-lite"/>
    </source>
</evidence>
<dbReference type="Gene3D" id="3.30.420.10">
    <property type="entry name" value="Ribonuclease H-like superfamily/Ribonuclease H"/>
    <property type="match status" value="1"/>
</dbReference>
<dbReference type="EMBL" id="SSTE01006761">
    <property type="protein sequence ID" value="KAA0058463.1"/>
    <property type="molecule type" value="Genomic_DNA"/>
</dbReference>
<gene>
    <name evidence="3" type="ORF">E6C27_scaffold132G00520</name>
</gene>
<organism evidence="3 4">
    <name type="scientific">Cucumis melo var. makuwa</name>
    <name type="common">Oriental melon</name>
    <dbReference type="NCBI Taxonomy" id="1194695"/>
    <lineage>
        <taxon>Eukaryota</taxon>
        <taxon>Viridiplantae</taxon>
        <taxon>Streptophyta</taxon>
        <taxon>Embryophyta</taxon>
        <taxon>Tracheophyta</taxon>
        <taxon>Spermatophyta</taxon>
        <taxon>Magnoliopsida</taxon>
        <taxon>eudicotyledons</taxon>
        <taxon>Gunneridae</taxon>
        <taxon>Pentapetalae</taxon>
        <taxon>rosids</taxon>
        <taxon>fabids</taxon>
        <taxon>Cucurbitales</taxon>
        <taxon>Cucurbitaceae</taxon>
        <taxon>Benincaseae</taxon>
        <taxon>Cucumis</taxon>
    </lineage>
</organism>
<dbReference type="InterPro" id="IPR005162">
    <property type="entry name" value="Retrotrans_gag_dom"/>
</dbReference>
<dbReference type="FunFam" id="3.30.420.10:FF:000032">
    <property type="entry name" value="Retrovirus-related Pol polyprotein from transposon 297-like Protein"/>
    <property type="match status" value="1"/>
</dbReference>
<dbReference type="Proteomes" id="UP000321393">
    <property type="component" value="Unassembled WGS sequence"/>
</dbReference>
<name>A0A5A7URG5_CUCMM</name>
<dbReference type="InterPro" id="IPR056924">
    <property type="entry name" value="SH3_Tf2-1"/>
</dbReference>
<dbReference type="GO" id="GO:0003676">
    <property type="term" value="F:nucleic acid binding"/>
    <property type="evidence" value="ECO:0007669"/>
    <property type="project" value="InterPro"/>
</dbReference>
<protein>
    <submittedName>
        <fullName evidence="3">Pol protein</fullName>
    </submittedName>
</protein>
<dbReference type="InterPro" id="IPR001584">
    <property type="entry name" value="Integrase_cat-core"/>
</dbReference>